<evidence type="ECO:0000313" key="2">
    <source>
        <dbReference type="EMBL" id="MFC7386576.1"/>
    </source>
</evidence>
<gene>
    <name evidence="2" type="ORF">ACFQSB_30520</name>
</gene>
<protein>
    <submittedName>
        <fullName evidence="2">Uncharacterized protein</fullName>
    </submittedName>
</protein>
<reference evidence="3" key="1">
    <citation type="journal article" date="2019" name="Int. J. Syst. Evol. Microbiol.">
        <title>The Global Catalogue of Microorganisms (GCM) 10K type strain sequencing project: providing services to taxonomists for standard genome sequencing and annotation.</title>
        <authorList>
            <consortium name="The Broad Institute Genomics Platform"/>
            <consortium name="The Broad Institute Genome Sequencing Center for Infectious Disease"/>
            <person name="Wu L."/>
            <person name="Ma J."/>
        </authorList>
    </citation>
    <scope>NUCLEOTIDE SEQUENCE [LARGE SCALE GENOMIC DNA]</scope>
    <source>
        <strain evidence="3">CECT 7649</strain>
    </source>
</reference>
<keyword evidence="1" id="KW-0732">Signal</keyword>
<accession>A0ABW2PAG0</accession>
<dbReference type="EMBL" id="JBHTCG010000028">
    <property type="protein sequence ID" value="MFC7386576.1"/>
    <property type="molecule type" value="Genomic_DNA"/>
</dbReference>
<dbReference type="Proteomes" id="UP001596496">
    <property type="component" value="Unassembled WGS sequence"/>
</dbReference>
<feature type="signal peptide" evidence="1">
    <location>
        <begin position="1"/>
        <end position="25"/>
    </location>
</feature>
<evidence type="ECO:0000313" key="3">
    <source>
        <dbReference type="Proteomes" id="UP001596496"/>
    </source>
</evidence>
<comment type="caution">
    <text evidence="2">The sequence shown here is derived from an EMBL/GenBank/DDBJ whole genome shotgun (WGS) entry which is preliminary data.</text>
</comment>
<organism evidence="2 3">
    <name type="scientific">Sphaerisporangium rhizosphaerae</name>
    <dbReference type="NCBI Taxonomy" id="2269375"/>
    <lineage>
        <taxon>Bacteria</taxon>
        <taxon>Bacillati</taxon>
        <taxon>Actinomycetota</taxon>
        <taxon>Actinomycetes</taxon>
        <taxon>Streptosporangiales</taxon>
        <taxon>Streptosporangiaceae</taxon>
        <taxon>Sphaerisporangium</taxon>
    </lineage>
</organism>
<proteinExistence type="predicted"/>
<name>A0ABW2PAG0_9ACTN</name>
<feature type="chain" id="PRO_5045221425" evidence="1">
    <location>
        <begin position="26"/>
        <end position="92"/>
    </location>
</feature>
<evidence type="ECO:0000256" key="1">
    <source>
        <dbReference type="SAM" id="SignalP"/>
    </source>
</evidence>
<dbReference type="RefSeq" id="WP_354848064.1">
    <property type="nucleotide sequence ID" value="NZ_JBHTCG010000028.1"/>
</dbReference>
<keyword evidence="3" id="KW-1185">Reference proteome</keyword>
<sequence>MAYLTKIVRRHLATLAIVATALASAAIMWVDPGIPWQPDGGFGWGDPHAMGETVDYGPPDGTGFGWGFALRPADGPAAGGAGAAPPATSVGL</sequence>